<keyword evidence="2" id="KW-0732">Signal</keyword>
<dbReference type="PANTHER" id="PTHR31988:SF13">
    <property type="entry name" value="CARBOHYDRATE ESTERASE PLANT-LIKE PROTEIN"/>
    <property type="match status" value="1"/>
</dbReference>
<gene>
    <name evidence="4" type="ORF">COLO4_10108</name>
</gene>
<dbReference type="Pfam" id="PF03629">
    <property type="entry name" value="SASA"/>
    <property type="match status" value="1"/>
</dbReference>
<evidence type="ECO:0000313" key="4">
    <source>
        <dbReference type="EMBL" id="OMP03922.1"/>
    </source>
</evidence>
<sequence length="256" mass="27698">MFKLRSLLFFMLLVAHSIRGDKHAEDIFILAGQSNMAGRGGVADAKWDGRVPRECHPNPSILRLTANLTWEEARDPLHADIDVSRICGVGPGMAFANAVRTHGSGIGVVGLVPCAVGGTSINQWARGSGLYNQLVRRSTESVKNGGAIRAILWYQGESDTGSKQDAETYKGKLEKLIQDFRSDLNLPSLPFIQVALASGEGEFVETVRKAQLEMNKVPNVKCVDAKGLPLKADNLHLTTASEVKVGLMLAHAFLHS</sequence>
<accession>A0A1R3KA10</accession>
<evidence type="ECO:0000256" key="2">
    <source>
        <dbReference type="SAM" id="SignalP"/>
    </source>
</evidence>
<dbReference type="PANTHER" id="PTHR31988">
    <property type="entry name" value="ESTERASE, PUTATIVE (DUF303)-RELATED"/>
    <property type="match status" value="1"/>
</dbReference>
<organism evidence="4 5">
    <name type="scientific">Corchorus olitorius</name>
    <dbReference type="NCBI Taxonomy" id="93759"/>
    <lineage>
        <taxon>Eukaryota</taxon>
        <taxon>Viridiplantae</taxon>
        <taxon>Streptophyta</taxon>
        <taxon>Embryophyta</taxon>
        <taxon>Tracheophyta</taxon>
        <taxon>Spermatophyta</taxon>
        <taxon>Magnoliopsida</taxon>
        <taxon>eudicotyledons</taxon>
        <taxon>Gunneridae</taxon>
        <taxon>Pentapetalae</taxon>
        <taxon>rosids</taxon>
        <taxon>malvids</taxon>
        <taxon>Malvales</taxon>
        <taxon>Malvaceae</taxon>
        <taxon>Grewioideae</taxon>
        <taxon>Apeibeae</taxon>
        <taxon>Corchorus</taxon>
    </lineage>
</organism>
<dbReference type="OrthoDB" id="42638at2759"/>
<dbReference type="GO" id="GO:0016787">
    <property type="term" value="F:hydrolase activity"/>
    <property type="evidence" value="ECO:0007669"/>
    <property type="project" value="UniProtKB-KW"/>
</dbReference>
<comment type="caution">
    <text evidence="4">The sequence shown here is derived from an EMBL/GenBank/DDBJ whole genome shotgun (WGS) entry which is preliminary data.</text>
</comment>
<dbReference type="SUPFAM" id="SSF52266">
    <property type="entry name" value="SGNH hydrolase"/>
    <property type="match status" value="1"/>
</dbReference>
<reference evidence="5" key="1">
    <citation type="submission" date="2013-09" db="EMBL/GenBank/DDBJ databases">
        <title>Corchorus olitorius genome sequencing.</title>
        <authorList>
            <person name="Alam M."/>
            <person name="Haque M.S."/>
            <person name="Islam M.S."/>
            <person name="Emdad E.M."/>
            <person name="Islam M.M."/>
            <person name="Ahmed B."/>
            <person name="Halim A."/>
            <person name="Hossen Q.M.M."/>
            <person name="Hossain M.Z."/>
            <person name="Ahmed R."/>
            <person name="Khan M.M."/>
            <person name="Islam R."/>
            <person name="Rashid M.M."/>
            <person name="Khan S.A."/>
            <person name="Rahman M.S."/>
            <person name="Alam M."/>
            <person name="Yahiya A.S."/>
            <person name="Khan M.S."/>
            <person name="Azam M.S."/>
            <person name="Haque T."/>
            <person name="Lashkar M.Z.H."/>
            <person name="Akhand A.I."/>
            <person name="Morshed G."/>
            <person name="Roy S."/>
            <person name="Uddin K.S."/>
            <person name="Rabeya T."/>
            <person name="Hossain A.S."/>
            <person name="Chowdhury A."/>
            <person name="Snigdha A.R."/>
            <person name="Mortoza M.S."/>
            <person name="Matin S.A."/>
            <person name="Hoque S.M.E."/>
            <person name="Islam M.K."/>
            <person name="Roy D.K."/>
            <person name="Haider R."/>
            <person name="Moosa M.M."/>
            <person name="Elias S.M."/>
            <person name="Hasan A.M."/>
            <person name="Jahan S."/>
            <person name="Shafiuddin M."/>
            <person name="Mahmood N."/>
            <person name="Shommy N.S."/>
        </authorList>
    </citation>
    <scope>NUCLEOTIDE SEQUENCE [LARGE SCALE GENOMIC DNA]</scope>
    <source>
        <strain evidence="5">cv. O-4</strain>
    </source>
</reference>
<dbReference type="InterPro" id="IPR036514">
    <property type="entry name" value="SGNH_hydro_sf"/>
</dbReference>
<dbReference type="AlphaFoldDB" id="A0A1R3KA10"/>
<dbReference type="InterPro" id="IPR052940">
    <property type="entry name" value="Carb_Esterase_6"/>
</dbReference>
<proteinExistence type="predicted"/>
<dbReference type="Gene3D" id="3.40.50.1110">
    <property type="entry name" value="SGNH hydrolase"/>
    <property type="match status" value="1"/>
</dbReference>
<feature type="domain" description="Sialate O-acetylesterase" evidence="3">
    <location>
        <begin position="25"/>
        <end position="254"/>
    </location>
</feature>
<dbReference type="Proteomes" id="UP000187203">
    <property type="component" value="Unassembled WGS sequence"/>
</dbReference>
<feature type="chain" id="PRO_5012300330" description="Sialate O-acetylesterase domain-containing protein" evidence="2">
    <location>
        <begin position="21"/>
        <end position="256"/>
    </location>
</feature>
<evidence type="ECO:0000259" key="3">
    <source>
        <dbReference type="Pfam" id="PF03629"/>
    </source>
</evidence>
<evidence type="ECO:0000256" key="1">
    <source>
        <dbReference type="ARBA" id="ARBA00022801"/>
    </source>
</evidence>
<dbReference type="EMBL" id="AWUE01014373">
    <property type="protein sequence ID" value="OMP03922.1"/>
    <property type="molecule type" value="Genomic_DNA"/>
</dbReference>
<keyword evidence="1" id="KW-0378">Hydrolase</keyword>
<evidence type="ECO:0000313" key="5">
    <source>
        <dbReference type="Proteomes" id="UP000187203"/>
    </source>
</evidence>
<name>A0A1R3KA10_9ROSI</name>
<dbReference type="InterPro" id="IPR005181">
    <property type="entry name" value="SASA"/>
</dbReference>
<keyword evidence="5" id="KW-1185">Reference proteome</keyword>
<protein>
    <recommendedName>
        <fullName evidence="3">Sialate O-acetylesterase domain-containing protein</fullName>
    </recommendedName>
</protein>
<feature type="signal peptide" evidence="2">
    <location>
        <begin position="1"/>
        <end position="20"/>
    </location>
</feature>